<feature type="domain" description="GGDEF" evidence="3">
    <location>
        <begin position="403"/>
        <end position="536"/>
    </location>
</feature>
<dbReference type="CDD" id="cd00130">
    <property type="entry name" value="PAS"/>
    <property type="match status" value="1"/>
</dbReference>
<evidence type="ECO:0000313" key="4">
    <source>
        <dbReference type="EMBL" id="MFD1928330.1"/>
    </source>
</evidence>
<feature type="transmembrane region" description="Helical" evidence="1">
    <location>
        <begin position="100"/>
        <end position="120"/>
    </location>
</feature>
<dbReference type="NCBIfam" id="TIGR00254">
    <property type="entry name" value="GGDEF"/>
    <property type="match status" value="1"/>
</dbReference>
<feature type="domain" description="PAS" evidence="2">
    <location>
        <begin position="250"/>
        <end position="321"/>
    </location>
</feature>
<keyword evidence="5" id="KW-1185">Reference proteome</keyword>
<evidence type="ECO:0000313" key="5">
    <source>
        <dbReference type="Proteomes" id="UP001597218"/>
    </source>
</evidence>
<dbReference type="NCBIfam" id="TIGR00229">
    <property type="entry name" value="sensory_box"/>
    <property type="match status" value="1"/>
</dbReference>
<dbReference type="InterPro" id="IPR043128">
    <property type="entry name" value="Rev_trsase/Diguanyl_cyclase"/>
</dbReference>
<dbReference type="PANTHER" id="PTHR44757">
    <property type="entry name" value="DIGUANYLATE CYCLASE DGCP"/>
    <property type="match status" value="1"/>
</dbReference>
<dbReference type="InterPro" id="IPR052155">
    <property type="entry name" value="Biofilm_reg_signaling"/>
</dbReference>
<feature type="transmembrane region" description="Helical" evidence="1">
    <location>
        <begin position="38"/>
        <end position="57"/>
    </location>
</feature>
<evidence type="ECO:0000259" key="3">
    <source>
        <dbReference type="PROSITE" id="PS50887"/>
    </source>
</evidence>
<dbReference type="InterPro" id="IPR000014">
    <property type="entry name" value="PAS"/>
</dbReference>
<keyword evidence="1" id="KW-1133">Transmembrane helix</keyword>
<keyword evidence="1" id="KW-0472">Membrane</keyword>
<feature type="transmembrane region" description="Helical" evidence="1">
    <location>
        <begin position="132"/>
        <end position="152"/>
    </location>
</feature>
<dbReference type="InterPro" id="IPR000160">
    <property type="entry name" value="GGDEF_dom"/>
</dbReference>
<dbReference type="RefSeq" id="WP_381537596.1">
    <property type="nucleotide sequence ID" value="NZ_JBHUGI010000025.1"/>
</dbReference>
<keyword evidence="1" id="KW-0812">Transmembrane</keyword>
<dbReference type="Gene3D" id="3.30.450.20">
    <property type="entry name" value="PAS domain"/>
    <property type="match status" value="1"/>
</dbReference>
<dbReference type="Gene3D" id="3.30.70.270">
    <property type="match status" value="1"/>
</dbReference>
<dbReference type="CDD" id="cd01949">
    <property type="entry name" value="GGDEF"/>
    <property type="match status" value="1"/>
</dbReference>
<keyword evidence="4" id="KW-0808">Transferase</keyword>
<dbReference type="Pfam" id="PF13426">
    <property type="entry name" value="PAS_9"/>
    <property type="match status" value="1"/>
</dbReference>
<comment type="caution">
    <text evidence="4">The sequence shown here is derived from an EMBL/GenBank/DDBJ whole genome shotgun (WGS) entry which is preliminary data.</text>
</comment>
<dbReference type="SUPFAM" id="SSF55073">
    <property type="entry name" value="Nucleotide cyclase"/>
    <property type="match status" value="1"/>
</dbReference>
<organism evidence="4 5">
    <name type="scientific">Sporosarcina siberiensis</name>
    <dbReference type="NCBI Taxonomy" id="1365606"/>
    <lineage>
        <taxon>Bacteria</taxon>
        <taxon>Bacillati</taxon>
        <taxon>Bacillota</taxon>
        <taxon>Bacilli</taxon>
        <taxon>Bacillales</taxon>
        <taxon>Caryophanaceae</taxon>
        <taxon>Sporosarcina</taxon>
    </lineage>
</organism>
<dbReference type="EC" id="2.7.7.65" evidence="4"/>
<sequence>MVYYSLTEYLISIIVASLCAFIAITFIKKMKVVEQAKIKIHVISFIFGALIFIVHLNSDVEGVFVDVNFLLGIGLFLYSTFAVNTAINTICLRDVSILKLIFSSIIFALCISLINIVDIWSDMVEEELKMSLYLFISANLLLIGNTISAIRFIRQIRNITMIRIQWIIVGSIAIGIAFASIRYALYSSITMFSDVDLFGEQFIIITEWVYLHNGLLPIMVNIFALILLELVPGFFSEIYSKEQKEAINENRQRYATLFNNQAIAIYSLNPKGLIEKINYAVEKMTGVKPESIKGNSSFIDFIHISDQEEFSFHLSEALGGNSRMLETKIKTLSNTYINVQITLVPIYRKEELTNIHVYTIDITEIVETREKMQHMAYHDSLTKLPNRTYFSKELNRRLEIEEEPMAICLMDLDRFKVINDVLGHHMGDELLKALSKRLDSFVKDRDFVARMGGDEFTFLFYNVTSNQEFERKIAKLLDLVQKPFLVEGNELHVTASLGIAMFPDDSQRPDELIKYADIAMYNAKGTGENIYQFYSNQLFEENDKHLMFKEDVQVAIKGKGGV</sequence>
<dbReference type="GO" id="GO:0052621">
    <property type="term" value="F:diguanylate cyclase activity"/>
    <property type="evidence" value="ECO:0007669"/>
    <property type="project" value="UniProtKB-EC"/>
</dbReference>
<feature type="transmembrane region" description="Helical" evidence="1">
    <location>
        <begin position="69"/>
        <end position="88"/>
    </location>
</feature>
<dbReference type="PROSITE" id="PS50112">
    <property type="entry name" value="PAS"/>
    <property type="match status" value="1"/>
</dbReference>
<dbReference type="InterPro" id="IPR029787">
    <property type="entry name" value="Nucleotide_cyclase"/>
</dbReference>
<protein>
    <submittedName>
        <fullName evidence="4">Diguanylate cyclase domain-containing protein</fullName>
        <ecNumber evidence="4">2.7.7.65</ecNumber>
    </submittedName>
</protein>
<evidence type="ECO:0000256" key="1">
    <source>
        <dbReference type="SAM" id="Phobius"/>
    </source>
</evidence>
<dbReference type="Pfam" id="PF00990">
    <property type="entry name" value="GGDEF"/>
    <property type="match status" value="1"/>
</dbReference>
<feature type="transmembrane region" description="Helical" evidence="1">
    <location>
        <begin position="6"/>
        <end position="26"/>
    </location>
</feature>
<dbReference type="SUPFAM" id="SSF55785">
    <property type="entry name" value="PYP-like sensor domain (PAS domain)"/>
    <property type="match status" value="1"/>
</dbReference>
<keyword evidence="4" id="KW-0548">Nucleotidyltransferase</keyword>
<dbReference type="Proteomes" id="UP001597218">
    <property type="component" value="Unassembled WGS sequence"/>
</dbReference>
<proteinExistence type="predicted"/>
<dbReference type="PROSITE" id="PS50887">
    <property type="entry name" value="GGDEF"/>
    <property type="match status" value="1"/>
</dbReference>
<dbReference type="SMART" id="SM00267">
    <property type="entry name" value="GGDEF"/>
    <property type="match status" value="1"/>
</dbReference>
<feature type="transmembrane region" description="Helical" evidence="1">
    <location>
        <begin position="215"/>
        <end position="235"/>
    </location>
</feature>
<dbReference type="SMART" id="SM00091">
    <property type="entry name" value="PAS"/>
    <property type="match status" value="1"/>
</dbReference>
<evidence type="ECO:0000259" key="2">
    <source>
        <dbReference type="PROSITE" id="PS50112"/>
    </source>
</evidence>
<gene>
    <name evidence="4" type="ORF">ACFSFY_09680</name>
</gene>
<accession>A0ABW4SHH9</accession>
<dbReference type="InterPro" id="IPR035965">
    <property type="entry name" value="PAS-like_dom_sf"/>
</dbReference>
<reference evidence="5" key="1">
    <citation type="journal article" date="2019" name="Int. J. Syst. Evol. Microbiol.">
        <title>The Global Catalogue of Microorganisms (GCM) 10K type strain sequencing project: providing services to taxonomists for standard genome sequencing and annotation.</title>
        <authorList>
            <consortium name="The Broad Institute Genomics Platform"/>
            <consortium name="The Broad Institute Genome Sequencing Center for Infectious Disease"/>
            <person name="Wu L."/>
            <person name="Ma J."/>
        </authorList>
    </citation>
    <scope>NUCLEOTIDE SEQUENCE [LARGE SCALE GENOMIC DNA]</scope>
    <source>
        <strain evidence="5">CGMCC 4.7177</strain>
    </source>
</reference>
<feature type="transmembrane region" description="Helical" evidence="1">
    <location>
        <begin position="164"/>
        <end position="185"/>
    </location>
</feature>
<dbReference type="EMBL" id="JBHUGI010000025">
    <property type="protein sequence ID" value="MFD1928330.1"/>
    <property type="molecule type" value="Genomic_DNA"/>
</dbReference>
<name>A0ABW4SHH9_9BACL</name>
<dbReference type="PANTHER" id="PTHR44757:SF2">
    <property type="entry name" value="BIOFILM ARCHITECTURE MAINTENANCE PROTEIN MBAA"/>
    <property type="match status" value="1"/>
</dbReference>